<dbReference type="GO" id="GO:0008270">
    <property type="term" value="F:zinc ion binding"/>
    <property type="evidence" value="ECO:0007669"/>
    <property type="project" value="UniProtKB-KW"/>
</dbReference>
<comment type="caution">
    <text evidence="7">The sequence shown here is derived from an EMBL/GenBank/DDBJ whole genome shotgun (WGS) entry which is preliminary data.</text>
</comment>
<feature type="region of interest" description="Disordered" evidence="5">
    <location>
        <begin position="404"/>
        <end position="426"/>
    </location>
</feature>
<dbReference type="PANTHER" id="PTHR43102:SF2">
    <property type="entry name" value="GAF DOMAIN-CONTAINING PROTEIN"/>
    <property type="match status" value="1"/>
</dbReference>
<proteinExistence type="predicted"/>
<gene>
    <name evidence="7" type="ORF">Poli38472_000843</name>
</gene>
<dbReference type="Proteomes" id="UP000794436">
    <property type="component" value="Unassembled WGS sequence"/>
</dbReference>
<dbReference type="InterPro" id="IPR029016">
    <property type="entry name" value="GAF-like_dom_sf"/>
</dbReference>
<dbReference type="InterPro" id="IPR017455">
    <property type="entry name" value="Znf_FYVE-rel"/>
</dbReference>
<name>A0A8K1CCG2_PYTOL</name>
<feature type="compositionally biased region" description="Low complexity" evidence="5">
    <location>
        <begin position="360"/>
        <end position="384"/>
    </location>
</feature>
<dbReference type="Gene3D" id="3.30.40.10">
    <property type="entry name" value="Zinc/RING finger domain, C3HC4 (zinc finger)"/>
    <property type="match status" value="1"/>
</dbReference>
<sequence>MSEPLSYSLEIARQYKARVHITKDIEGAFEDLGDARVRDLFKRVADDDAGGDKRAKLLQEKENYRIYEIPADERTTDANGTPLMTMKAVIYLQSSSCEEVMNMLSSRATAQVAAMYADFFGGLYVDSVSLHESSSNGSNPPPVTKPRGSSVSSVSATPISTSMGVHWLMLRDLSTQLPARDFVFMRYSQMFAAEDPSSTQRVSWGATVWESVNLPTCQSVVDVNKVRRCNFTQCGFLVEASEQSDSTRVTFFITGPQGTTTPAIVRERQWLMNVAICVRSIPGAIVNYRIRYNQVVDKKKWVSRDACELCTQTFNLFKRQHHCRMCGAAVCSKCSVMRSNSVRVCLSCLKGEDSSAMWGTNSSSSNKSTTTTTAPASTTTITSSVIGRPEPVASVMAKEAWASSTAESGRSSLNSSNSSNRLSGQDDGLDEGFRYLQLSANRSSTVSRSSTVGDEDDILENTPYSYGLRFARGNPWPDPPMPANEEARLKRINTLNLSQQYAKENLKELLDLARTSINCPVAAVAVVSVSKILLVTAVGLAGDQVPRDVGLESHAIMSTEPLVVLDAEKDERFSMNPLVSTLNIRFYISLPLVTKEGIVVGALSLGDTTARAKVNGSDLRSLQLLASRIIAKMDPASSTESSQSSSGLLLL</sequence>
<dbReference type="InterPro" id="IPR003018">
    <property type="entry name" value="GAF"/>
</dbReference>
<evidence type="ECO:0000256" key="4">
    <source>
        <dbReference type="PROSITE-ProRule" id="PRU00091"/>
    </source>
</evidence>
<keyword evidence="3" id="KW-0862">Zinc</keyword>
<accession>A0A8K1CCG2</accession>
<dbReference type="Pfam" id="PF01590">
    <property type="entry name" value="GAF"/>
    <property type="match status" value="1"/>
</dbReference>
<keyword evidence="8" id="KW-1185">Reference proteome</keyword>
<dbReference type="Pfam" id="PF01363">
    <property type="entry name" value="FYVE"/>
    <property type="match status" value="1"/>
</dbReference>
<dbReference type="OrthoDB" id="303614at2759"/>
<evidence type="ECO:0000256" key="1">
    <source>
        <dbReference type="ARBA" id="ARBA00022723"/>
    </source>
</evidence>
<evidence type="ECO:0000259" key="6">
    <source>
        <dbReference type="PROSITE" id="PS50178"/>
    </source>
</evidence>
<dbReference type="InterPro" id="IPR013083">
    <property type="entry name" value="Znf_RING/FYVE/PHD"/>
</dbReference>
<dbReference type="InterPro" id="IPR000306">
    <property type="entry name" value="Znf_FYVE"/>
</dbReference>
<feature type="region of interest" description="Disordered" evidence="5">
    <location>
        <begin position="131"/>
        <end position="155"/>
    </location>
</feature>
<dbReference type="SMART" id="SM00065">
    <property type="entry name" value="GAF"/>
    <property type="match status" value="1"/>
</dbReference>
<dbReference type="PANTHER" id="PTHR43102">
    <property type="entry name" value="SLR1143 PROTEIN"/>
    <property type="match status" value="1"/>
</dbReference>
<dbReference type="SUPFAM" id="SSF57903">
    <property type="entry name" value="FYVE/PHD zinc finger"/>
    <property type="match status" value="1"/>
</dbReference>
<evidence type="ECO:0000313" key="8">
    <source>
        <dbReference type="Proteomes" id="UP000794436"/>
    </source>
</evidence>
<dbReference type="SUPFAM" id="SSF55781">
    <property type="entry name" value="GAF domain-like"/>
    <property type="match status" value="1"/>
</dbReference>
<evidence type="ECO:0000256" key="2">
    <source>
        <dbReference type="ARBA" id="ARBA00022771"/>
    </source>
</evidence>
<dbReference type="AlphaFoldDB" id="A0A8K1CCG2"/>
<dbReference type="EMBL" id="SPLM01000108">
    <property type="protein sequence ID" value="TMW60801.1"/>
    <property type="molecule type" value="Genomic_DNA"/>
</dbReference>
<feature type="compositionally biased region" description="Low complexity" evidence="5">
    <location>
        <begin position="408"/>
        <end position="423"/>
    </location>
</feature>
<dbReference type="PROSITE" id="PS50178">
    <property type="entry name" value="ZF_FYVE"/>
    <property type="match status" value="1"/>
</dbReference>
<dbReference type="SMART" id="SM00064">
    <property type="entry name" value="FYVE"/>
    <property type="match status" value="1"/>
</dbReference>
<evidence type="ECO:0000256" key="3">
    <source>
        <dbReference type="ARBA" id="ARBA00022833"/>
    </source>
</evidence>
<feature type="domain" description="FYVE-type" evidence="6">
    <location>
        <begin position="301"/>
        <end position="353"/>
    </location>
</feature>
<organism evidence="7 8">
    <name type="scientific">Pythium oligandrum</name>
    <name type="common">Mycoparasitic fungus</name>
    <dbReference type="NCBI Taxonomy" id="41045"/>
    <lineage>
        <taxon>Eukaryota</taxon>
        <taxon>Sar</taxon>
        <taxon>Stramenopiles</taxon>
        <taxon>Oomycota</taxon>
        <taxon>Peronosporomycetes</taxon>
        <taxon>Pythiales</taxon>
        <taxon>Pythiaceae</taxon>
        <taxon>Pythium</taxon>
    </lineage>
</organism>
<dbReference type="InterPro" id="IPR011011">
    <property type="entry name" value="Znf_FYVE_PHD"/>
</dbReference>
<feature type="region of interest" description="Disordered" evidence="5">
    <location>
        <begin position="356"/>
        <end position="389"/>
    </location>
</feature>
<keyword evidence="1" id="KW-0479">Metal-binding</keyword>
<reference evidence="7" key="1">
    <citation type="submission" date="2019-03" db="EMBL/GenBank/DDBJ databases">
        <title>Long read genome sequence of the mycoparasitic Pythium oligandrum ATCC 38472 isolated from sugarbeet rhizosphere.</title>
        <authorList>
            <person name="Gaulin E."/>
        </authorList>
    </citation>
    <scope>NUCLEOTIDE SEQUENCE</scope>
    <source>
        <strain evidence="7">ATCC 38472_TT</strain>
    </source>
</reference>
<dbReference type="Gene3D" id="3.30.450.40">
    <property type="match status" value="1"/>
</dbReference>
<keyword evidence="2 4" id="KW-0863">Zinc-finger</keyword>
<protein>
    <recommendedName>
        <fullName evidence="6">FYVE-type domain-containing protein</fullName>
    </recommendedName>
</protein>
<evidence type="ECO:0000256" key="5">
    <source>
        <dbReference type="SAM" id="MobiDB-lite"/>
    </source>
</evidence>
<evidence type="ECO:0000313" key="7">
    <source>
        <dbReference type="EMBL" id="TMW60801.1"/>
    </source>
</evidence>